<reference evidence="2 3" key="1">
    <citation type="submission" date="2013-09" db="EMBL/GenBank/DDBJ databases">
        <title>Genome sequencing of Arenimonas malthae.</title>
        <authorList>
            <person name="Chen F."/>
            <person name="Wang G."/>
        </authorList>
    </citation>
    <scope>NUCLEOTIDE SEQUENCE [LARGE SCALE GENOMIC DNA]</scope>
    <source>
        <strain evidence="2 3">CC-JY-1</strain>
    </source>
</reference>
<dbReference type="STRING" id="1384054.N790_09770"/>
<evidence type="ECO:0000256" key="1">
    <source>
        <dbReference type="SAM" id="Phobius"/>
    </source>
</evidence>
<feature type="transmembrane region" description="Helical" evidence="1">
    <location>
        <begin position="67"/>
        <end position="87"/>
    </location>
</feature>
<gene>
    <name evidence="2" type="ORF">N790_09770</name>
</gene>
<keyword evidence="1" id="KW-0812">Transmembrane</keyword>
<name>A0A091B1L6_9GAMM</name>
<dbReference type="EMBL" id="AVCH01000180">
    <property type="protein sequence ID" value="KFN45581.1"/>
    <property type="molecule type" value="Genomic_DNA"/>
</dbReference>
<evidence type="ECO:0008006" key="4">
    <source>
        <dbReference type="Google" id="ProtNLM"/>
    </source>
</evidence>
<organism evidence="2 3">
    <name type="scientific">Arenimonas malthae CC-JY-1</name>
    <dbReference type="NCBI Taxonomy" id="1384054"/>
    <lineage>
        <taxon>Bacteria</taxon>
        <taxon>Pseudomonadati</taxon>
        <taxon>Pseudomonadota</taxon>
        <taxon>Gammaproteobacteria</taxon>
        <taxon>Lysobacterales</taxon>
        <taxon>Lysobacteraceae</taxon>
        <taxon>Arenimonas</taxon>
    </lineage>
</organism>
<evidence type="ECO:0000313" key="2">
    <source>
        <dbReference type="EMBL" id="KFN45581.1"/>
    </source>
</evidence>
<proteinExistence type="predicted"/>
<feature type="transmembrane region" description="Helical" evidence="1">
    <location>
        <begin position="6"/>
        <end position="28"/>
    </location>
</feature>
<protein>
    <recommendedName>
        <fullName evidence="4">DUF2306 domain-containing protein</fullName>
    </recommendedName>
</protein>
<dbReference type="PATRIC" id="fig|1384054.3.peg.2064"/>
<keyword evidence="1" id="KW-1133">Transmembrane helix</keyword>
<feature type="transmembrane region" description="Helical" evidence="1">
    <location>
        <begin position="192"/>
        <end position="213"/>
    </location>
</feature>
<feature type="transmembrane region" description="Helical" evidence="1">
    <location>
        <begin position="40"/>
        <end position="61"/>
    </location>
</feature>
<keyword evidence="3" id="KW-1185">Reference proteome</keyword>
<dbReference type="OrthoDB" id="5984490at2"/>
<feature type="transmembrane region" description="Helical" evidence="1">
    <location>
        <begin position="166"/>
        <end position="186"/>
    </location>
</feature>
<dbReference type="RefSeq" id="WP_043804150.1">
    <property type="nucleotide sequence ID" value="NZ_AVCH01000180.1"/>
</dbReference>
<dbReference type="AlphaFoldDB" id="A0A091B1L6"/>
<keyword evidence="1" id="KW-0472">Membrane</keyword>
<sequence>MNTYEVIVLLHVAFGAVALATYWTAGLVKKGTPLHRRTGQAYLLAMCGILATGLPMVAAALRADKPNIAAFLAFLLLLVAQACWTAWRAIRDKRSPERFFGKVYWGLTGACVLAGLAMVALGLRIDQPIFAVFGGVGAAAGVGALRARRRSATDPKWWLKEHYGAMVGNGVATHIAFFGIGLRSLLPGVDPVLLQNFAWFAPLAASLVAAAWLNRKYGRPVKAQTSPSSSQPSPLPRW</sequence>
<accession>A0A091B1L6</accession>
<feature type="transmembrane region" description="Helical" evidence="1">
    <location>
        <begin position="129"/>
        <end position="145"/>
    </location>
</feature>
<feature type="transmembrane region" description="Helical" evidence="1">
    <location>
        <begin position="99"/>
        <end position="123"/>
    </location>
</feature>
<evidence type="ECO:0000313" key="3">
    <source>
        <dbReference type="Proteomes" id="UP000029392"/>
    </source>
</evidence>
<dbReference type="eggNOG" id="ENOG5032RXD">
    <property type="taxonomic scope" value="Bacteria"/>
</dbReference>
<dbReference type="Proteomes" id="UP000029392">
    <property type="component" value="Unassembled WGS sequence"/>
</dbReference>
<comment type="caution">
    <text evidence="2">The sequence shown here is derived from an EMBL/GenBank/DDBJ whole genome shotgun (WGS) entry which is preliminary data.</text>
</comment>